<dbReference type="Pfam" id="PF08378">
    <property type="entry name" value="NERD"/>
    <property type="match status" value="1"/>
</dbReference>
<accession>A0ABT1WPR8</accession>
<feature type="domain" description="NERD" evidence="1">
    <location>
        <begin position="34"/>
        <end position="144"/>
    </location>
</feature>
<dbReference type="RefSeq" id="WP_256945595.1">
    <property type="nucleotide sequence ID" value="NZ_JANHNZ010000008.1"/>
</dbReference>
<keyword evidence="3" id="KW-1185">Reference proteome</keyword>
<reference evidence="2" key="3">
    <citation type="journal article" date="2023" name="Microbiol. Resour. Announc.">
        <title>Draft Genome Sequence of Granulicatella sp. Strain S8, Isolated from a Marine Fish, Seriola quinqueradiata.</title>
        <authorList>
            <person name="Lee M."/>
            <person name="Farooq A."/>
            <person name="Jeong J.B."/>
            <person name="Jung M.Y."/>
        </authorList>
    </citation>
    <scope>NUCLEOTIDE SEQUENCE</scope>
    <source>
        <strain evidence="2">S8</strain>
    </source>
</reference>
<gene>
    <name evidence="2" type="ORF">NPA36_07970</name>
</gene>
<evidence type="ECO:0000313" key="3">
    <source>
        <dbReference type="Proteomes" id="UP001059480"/>
    </source>
</evidence>
<reference evidence="2" key="2">
    <citation type="journal article" date="2023" name="Curr. Microbiol.">
        <title>Granulicatella seriolae sp. nov., a Novel Facultative Anaerobe Isolated from Yellowtail Marine Fish.</title>
        <authorList>
            <person name="Lee M."/>
            <person name="Choi Y.J."/>
            <person name="Farooq A."/>
            <person name="Jeong J.B."/>
            <person name="Jung M.Y."/>
        </authorList>
    </citation>
    <scope>NUCLEOTIDE SEQUENCE</scope>
    <source>
        <strain evidence="2">S8</strain>
    </source>
</reference>
<sequence length="320" mass="37185">MRVPSIELMQQWVLSKRDSHISQDKLRLIRSLEQGYLGEVAVDACYSYRWSDRLLYLTDLYLNFNGSCQIDAIGIGAGIIVVFEIKNYSGRYEYRNGQFYLNGREFSHNSLAQLTRSVNIVQNIFRSMNISVKVIGKIVLANSSGEFFCDSDEISKKFLPINQLKTFWSYIYQKEAGQPIGKKEYITSIIKNYSNEDRYIPNDIPFSELKLGPFCPKCYETNLISKRFHVVCSTCHFKEEKSTAMHRLTCELGVLKPNTPIIPKNIHQLSNGFFTKNACSKYLNDFLTKSINSSKKNTTYQNPKMLYRYYYPYYLANQQL</sequence>
<reference evidence="2" key="1">
    <citation type="submission" date="2022-07" db="EMBL/GenBank/DDBJ databases">
        <authorList>
            <person name="Jung M.-Y."/>
            <person name="Lee M."/>
        </authorList>
    </citation>
    <scope>NUCLEOTIDE SEQUENCE</scope>
    <source>
        <strain evidence="2">S8</strain>
    </source>
</reference>
<name>A0ABT1WPR8_9LACT</name>
<comment type="caution">
    <text evidence="2">The sequence shown here is derived from an EMBL/GenBank/DDBJ whole genome shotgun (WGS) entry which is preliminary data.</text>
</comment>
<proteinExistence type="predicted"/>
<dbReference type="EMBL" id="JANHNZ010000008">
    <property type="protein sequence ID" value="MCQ9210486.1"/>
    <property type="molecule type" value="Genomic_DNA"/>
</dbReference>
<organism evidence="2 3">
    <name type="scientific">Granulicatella seriolae</name>
    <dbReference type="NCBI Taxonomy" id="2967226"/>
    <lineage>
        <taxon>Bacteria</taxon>
        <taxon>Bacillati</taxon>
        <taxon>Bacillota</taxon>
        <taxon>Bacilli</taxon>
        <taxon>Lactobacillales</taxon>
        <taxon>Carnobacteriaceae</taxon>
        <taxon>Granulicatella</taxon>
    </lineage>
</organism>
<dbReference type="Proteomes" id="UP001059480">
    <property type="component" value="Unassembled WGS sequence"/>
</dbReference>
<dbReference type="InterPro" id="IPR011528">
    <property type="entry name" value="NERD"/>
</dbReference>
<evidence type="ECO:0000259" key="1">
    <source>
        <dbReference type="PROSITE" id="PS50965"/>
    </source>
</evidence>
<dbReference type="PROSITE" id="PS50965">
    <property type="entry name" value="NERD"/>
    <property type="match status" value="1"/>
</dbReference>
<evidence type="ECO:0000313" key="2">
    <source>
        <dbReference type="EMBL" id="MCQ9210486.1"/>
    </source>
</evidence>
<protein>
    <submittedName>
        <fullName evidence="2">NERD domain-containing protein</fullName>
    </submittedName>
</protein>